<protein>
    <submittedName>
        <fullName evidence="5">Putative LuxR family transcriptional regulator</fullName>
    </submittedName>
</protein>
<dbReference type="PANTHER" id="PTHR44688">
    <property type="entry name" value="DNA-BINDING TRANSCRIPTIONAL ACTIVATOR DEVR_DOSR"/>
    <property type="match status" value="1"/>
</dbReference>
<dbReference type="InterPro" id="IPR036388">
    <property type="entry name" value="WH-like_DNA-bd_sf"/>
</dbReference>
<dbReference type="KEGG" id="mph:MLP_19180"/>
<dbReference type="Proteomes" id="UP000007947">
    <property type="component" value="Chromosome"/>
</dbReference>
<dbReference type="PROSITE" id="PS00622">
    <property type="entry name" value="HTH_LUXR_1"/>
    <property type="match status" value="1"/>
</dbReference>
<organism evidence="5 6">
    <name type="scientific">Microlunatus phosphovorus (strain ATCC 700054 / DSM 10555 / JCM 9379 / NBRC 101784 / NCIMB 13414 / VKM Ac-1990 / NM-1)</name>
    <dbReference type="NCBI Taxonomy" id="1032480"/>
    <lineage>
        <taxon>Bacteria</taxon>
        <taxon>Bacillati</taxon>
        <taxon>Actinomycetota</taxon>
        <taxon>Actinomycetes</taxon>
        <taxon>Propionibacteriales</taxon>
        <taxon>Propionibacteriaceae</taxon>
        <taxon>Microlunatus</taxon>
    </lineage>
</organism>
<dbReference type="CDD" id="cd06170">
    <property type="entry name" value="LuxR_C_like"/>
    <property type="match status" value="1"/>
</dbReference>
<keyword evidence="2" id="KW-0238">DNA-binding</keyword>
<dbReference type="SMART" id="SM00421">
    <property type="entry name" value="HTH_LUXR"/>
    <property type="match status" value="1"/>
</dbReference>
<dbReference type="PRINTS" id="PR00038">
    <property type="entry name" value="HTHLUXR"/>
</dbReference>
<keyword evidence="1" id="KW-0805">Transcription regulation</keyword>
<dbReference type="AlphaFoldDB" id="F5XT60"/>
<reference evidence="5 6" key="1">
    <citation type="submission" date="2011-05" db="EMBL/GenBank/DDBJ databases">
        <title>Whole genome sequence of Microlunatus phosphovorus NM-1.</title>
        <authorList>
            <person name="Hosoyama A."/>
            <person name="Sasaki K."/>
            <person name="Harada T."/>
            <person name="Igarashi R."/>
            <person name="Kawakoshi A."/>
            <person name="Sasagawa M."/>
            <person name="Fukada J."/>
            <person name="Nakamura S."/>
            <person name="Katano Y."/>
            <person name="Hanada S."/>
            <person name="Kamagata Y."/>
            <person name="Nakamura N."/>
            <person name="Yamazaki S."/>
            <person name="Fujita N."/>
        </authorList>
    </citation>
    <scope>NUCLEOTIDE SEQUENCE [LARGE SCALE GENOMIC DNA]</scope>
    <source>
        <strain evidence="6">ATCC 700054 / DSM 10555 / JCM 9379 / NBRC 101784 / NCIMB 13414 / VKM Ac-1990 / NM-1</strain>
    </source>
</reference>
<evidence type="ECO:0000313" key="6">
    <source>
        <dbReference type="Proteomes" id="UP000007947"/>
    </source>
</evidence>
<evidence type="ECO:0000256" key="3">
    <source>
        <dbReference type="ARBA" id="ARBA00023163"/>
    </source>
</evidence>
<evidence type="ECO:0000256" key="1">
    <source>
        <dbReference type="ARBA" id="ARBA00023015"/>
    </source>
</evidence>
<dbReference type="PANTHER" id="PTHR44688:SF16">
    <property type="entry name" value="DNA-BINDING TRANSCRIPTIONAL ACTIVATOR DEVR_DOSR"/>
    <property type="match status" value="1"/>
</dbReference>
<evidence type="ECO:0000313" key="5">
    <source>
        <dbReference type="EMBL" id="BAK34932.1"/>
    </source>
</evidence>
<gene>
    <name evidence="5" type="ordered locus">MLP_19180</name>
</gene>
<dbReference type="STRING" id="1032480.MLP_19180"/>
<dbReference type="RefSeq" id="WP_013862806.1">
    <property type="nucleotide sequence ID" value="NC_015635.1"/>
</dbReference>
<feature type="domain" description="HTH luxR-type" evidence="4">
    <location>
        <begin position="330"/>
        <end position="357"/>
    </location>
</feature>
<dbReference type="InterPro" id="IPR016032">
    <property type="entry name" value="Sig_transdc_resp-reg_C-effctor"/>
</dbReference>
<dbReference type="InterPro" id="IPR000792">
    <property type="entry name" value="Tscrpt_reg_LuxR_C"/>
</dbReference>
<sequence>MNAVLSAAEARRQRAELLHQISTASSVTEVFAVASRRLHELVPHDAAAWVTTDPATGFPSAPSLLDDFSGPMDVCTAHWHREWMEPDVNLFRRLARAERPAGALLATAVDPERSPRFRGFMQPLGFADDLRAVFRVGETPWAVTTLWRREGQPAFSATEAGLVADLSAPLGDAVRRLVREDLVRRDLEREGLGVNVTAGGERPGLFLFDARGRLVSVNEHAAAWLDELPRQELVPTQFGLQLPLWLLVTAVRARDSLAAGGDGLAQTRVRSRAGRWLVGHAAATRDAAGEPAGAAVTIEPASPALVAPIAVEAYGLTAREREITRQIARGAGTDEIATSLFLSPHTVRDHVKSILNKVGVSSRGEVVAALYTEQFEPAHFAGFDGTHTG</sequence>
<proteinExistence type="predicted"/>
<keyword evidence="6" id="KW-1185">Reference proteome</keyword>
<dbReference type="GO" id="GO:0006355">
    <property type="term" value="P:regulation of DNA-templated transcription"/>
    <property type="evidence" value="ECO:0007669"/>
    <property type="project" value="InterPro"/>
</dbReference>
<dbReference type="GO" id="GO:0003677">
    <property type="term" value="F:DNA binding"/>
    <property type="evidence" value="ECO:0007669"/>
    <property type="project" value="UniProtKB-KW"/>
</dbReference>
<name>F5XT60_MICPN</name>
<dbReference type="eggNOG" id="COG2197">
    <property type="taxonomic scope" value="Bacteria"/>
</dbReference>
<dbReference type="HOGENOM" id="CLU_061962_0_0_11"/>
<evidence type="ECO:0000256" key="2">
    <source>
        <dbReference type="ARBA" id="ARBA00023125"/>
    </source>
</evidence>
<evidence type="ECO:0000259" key="4">
    <source>
        <dbReference type="PROSITE" id="PS00622"/>
    </source>
</evidence>
<dbReference type="EMBL" id="AP012204">
    <property type="protein sequence ID" value="BAK34932.1"/>
    <property type="molecule type" value="Genomic_DNA"/>
</dbReference>
<dbReference type="SUPFAM" id="SSF46894">
    <property type="entry name" value="C-terminal effector domain of the bipartite response regulators"/>
    <property type="match status" value="1"/>
</dbReference>
<keyword evidence="3" id="KW-0804">Transcription</keyword>
<accession>F5XT60</accession>
<dbReference type="Pfam" id="PF00196">
    <property type="entry name" value="GerE"/>
    <property type="match status" value="1"/>
</dbReference>
<dbReference type="Gene3D" id="1.10.10.10">
    <property type="entry name" value="Winged helix-like DNA-binding domain superfamily/Winged helix DNA-binding domain"/>
    <property type="match status" value="1"/>
</dbReference>